<feature type="domain" description="HTH rpiR-type" evidence="4">
    <location>
        <begin position="1"/>
        <end position="77"/>
    </location>
</feature>
<dbReference type="InterPro" id="IPR047640">
    <property type="entry name" value="RpiR-like"/>
</dbReference>
<dbReference type="PROSITE" id="PS51071">
    <property type="entry name" value="HTH_RPIR"/>
    <property type="match status" value="1"/>
</dbReference>
<proteinExistence type="predicted"/>
<dbReference type="GO" id="GO:0097367">
    <property type="term" value="F:carbohydrate derivative binding"/>
    <property type="evidence" value="ECO:0007669"/>
    <property type="project" value="InterPro"/>
</dbReference>
<feature type="domain" description="SIS" evidence="5">
    <location>
        <begin position="124"/>
        <end position="264"/>
    </location>
</feature>
<organism evidence="6 7">
    <name type="scientific">Pseudidiomarina sediminum</name>
    <dbReference type="NCBI Taxonomy" id="431675"/>
    <lineage>
        <taxon>Bacteria</taxon>
        <taxon>Pseudomonadati</taxon>
        <taxon>Pseudomonadota</taxon>
        <taxon>Gammaproteobacteria</taxon>
        <taxon>Alteromonadales</taxon>
        <taxon>Idiomarinaceae</taxon>
        <taxon>Pseudidiomarina</taxon>
    </lineage>
</organism>
<dbReference type="STRING" id="1122124.GCA_000423165_00206"/>
<dbReference type="RefSeq" id="WP_026861294.1">
    <property type="nucleotide sequence ID" value="NZ_PIQE01000001.1"/>
</dbReference>
<evidence type="ECO:0000313" key="6">
    <source>
        <dbReference type="EMBL" id="RUO74887.1"/>
    </source>
</evidence>
<dbReference type="Gene3D" id="1.10.10.10">
    <property type="entry name" value="Winged helix-like DNA-binding domain superfamily/Winged helix DNA-binding domain"/>
    <property type="match status" value="1"/>
</dbReference>
<evidence type="ECO:0000256" key="2">
    <source>
        <dbReference type="ARBA" id="ARBA00023125"/>
    </source>
</evidence>
<dbReference type="PROSITE" id="PS51464">
    <property type="entry name" value="SIS"/>
    <property type="match status" value="1"/>
</dbReference>
<dbReference type="Gene3D" id="3.40.50.10490">
    <property type="entry name" value="Glucose-6-phosphate isomerase like protein, domain 1"/>
    <property type="match status" value="1"/>
</dbReference>
<dbReference type="GO" id="GO:0003677">
    <property type="term" value="F:DNA binding"/>
    <property type="evidence" value="ECO:0007669"/>
    <property type="project" value="UniProtKB-KW"/>
</dbReference>
<evidence type="ECO:0000256" key="3">
    <source>
        <dbReference type="ARBA" id="ARBA00023163"/>
    </source>
</evidence>
<dbReference type="InterPro" id="IPR001347">
    <property type="entry name" value="SIS_dom"/>
</dbReference>
<dbReference type="SUPFAM" id="SSF53697">
    <property type="entry name" value="SIS domain"/>
    <property type="match status" value="1"/>
</dbReference>
<dbReference type="GO" id="GO:0003700">
    <property type="term" value="F:DNA-binding transcription factor activity"/>
    <property type="evidence" value="ECO:0007669"/>
    <property type="project" value="InterPro"/>
</dbReference>
<dbReference type="AlphaFoldDB" id="A0A432ZAA3"/>
<dbReference type="SUPFAM" id="SSF46689">
    <property type="entry name" value="Homeodomain-like"/>
    <property type="match status" value="1"/>
</dbReference>
<evidence type="ECO:0000259" key="5">
    <source>
        <dbReference type="PROSITE" id="PS51464"/>
    </source>
</evidence>
<gene>
    <name evidence="6" type="ORF">CWI80_06030</name>
</gene>
<reference evidence="7" key="1">
    <citation type="journal article" date="2018" name="Front. Microbiol.">
        <title>Genome-Based Analysis Reveals the Taxonomy and Diversity of the Family Idiomarinaceae.</title>
        <authorList>
            <person name="Liu Y."/>
            <person name="Lai Q."/>
            <person name="Shao Z."/>
        </authorList>
    </citation>
    <scope>NUCLEOTIDE SEQUENCE [LARGE SCALE GENOMIC DNA]</scope>
    <source>
        <strain evidence="7">c121</strain>
    </source>
</reference>
<keyword evidence="3" id="KW-0804">Transcription</keyword>
<dbReference type="InterPro" id="IPR046348">
    <property type="entry name" value="SIS_dom_sf"/>
</dbReference>
<dbReference type="Proteomes" id="UP000287022">
    <property type="component" value="Unassembled WGS sequence"/>
</dbReference>
<keyword evidence="1" id="KW-0805">Transcription regulation</keyword>
<accession>A0A432ZAA3</accession>
<dbReference type="Pfam" id="PF01380">
    <property type="entry name" value="SIS"/>
    <property type="match status" value="1"/>
</dbReference>
<dbReference type="CDD" id="cd05013">
    <property type="entry name" value="SIS_RpiR"/>
    <property type="match status" value="1"/>
</dbReference>
<comment type="caution">
    <text evidence="6">The sequence shown here is derived from an EMBL/GenBank/DDBJ whole genome shotgun (WGS) entry which is preliminary data.</text>
</comment>
<keyword evidence="2" id="KW-0238">DNA-binding</keyword>
<dbReference type="GO" id="GO:1901135">
    <property type="term" value="P:carbohydrate derivative metabolic process"/>
    <property type="evidence" value="ECO:0007669"/>
    <property type="project" value="InterPro"/>
</dbReference>
<protein>
    <submittedName>
        <fullName evidence="6">MurR/RpiR family transcriptional regulator</fullName>
    </submittedName>
</protein>
<dbReference type="InterPro" id="IPR000281">
    <property type="entry name" value="HTH_RpiR"/>
</dbReference>
<dbReference type="InterPro" id="IPR009057">
    <property type="entry name" value="Homeodomain-like_sf"/>
</dbReference>
<keyword evidence="7" id="KW-1185">Reference proteome</keyword>
<evidence type="ECO:0000256" key="1">
    <source>
        <dbReference type="ARBA" id="ARBA00023015"/>
    </source>
</evidence>
<evidence type="ECO:0000313" key="7">
    <source>
        <dbReference type="Proteomes" id="UP000287022"/>
    </source>
</evidence>
<sequence>MSAFAKIKAIQNSLSSSESKLAEYTLSSPAALRDLSSQQLASVAGVSQSSVVKFAQKLGYKGYPAFKLAVIDALSKKNQQHARLHGEITLDDDFNAMADKLLAAKINVLTETRNLNEKDAILDAVRLILNSHRILMAGVGGSALVGRDFSYKLQKLGLNAIADTDSHMQLAQAATLTADDVVIAISESGNTNEVLRVIQEALRNGCKVISLTRYGKTPINHLAHIELYSVAECEPARLSSIHARTAQNLVIDLLFIALIQASAEGRATLARTNQAFARLRQS</sequence>
<dbReference type="InterPro" id="IPR036388">
    <property type="entry name" value="WH-like_DNA-bd_sf"/>
</dbReference>
<dbReference type="Pfam" id="PF01418">
    <property type="entry name" value="HTH_6"/>
    <property type="match status" value="1"/>
</dbReference>
<evidence type="ECO:0000259" key="4">
    <source>
        <dbReference type="PROSITE" id="PS51071"/>
    </source>
</evidence>
<dbReference type="PANTHER" id="PTHR30514:SF17">
    <property type="entry name" value="HTH-TYPE TRANSCRIPTIONAL REGULATOR MURR"/>
    <property type="match status" value="1"/>
</dbReference>
<dbReference type="PANTHER" id="PTHR30514">
    <property type="entry name" value="GLUCOKINASE"/>
    <property type="match status" value="1"/>
</dbReference>
<dbReference type="EMBL" id="PIQE01000001">
    <property type="protein sequence ID" value="RUO74887.1"/>
    <property type="molecule type" value="Genomic_DNA"/>
</dbReference>
<name>A0A432ZAA3_9GAMM</name>
<dbReference type="InterPro" id="IPR035472">
    <property type="entry name" value="RpiR-like_SIS"/>
</dbReference>